<proteinExistence type="inferred from homology"/>
<comment type="catalytic activity">
    <reaction evidence="12">
        <text>ATP + H2O = ADP + phosphate + H(+)</text>
        <dbReference type="Rhea" id="RHEA:13065"/>
        <dbReference type="ChEBI" id="CHEBI:15377"/>
        <dbReference type="ChEBI" id="CHEBI:15378"/>
        <dbReference type="ChEBI" id="CHEBI:30616"/>
        <dbReference type="ChEBI" id="CHEBI:43474"/>
        <dbReference type="ChEBI" id="CHEBI:456216"/>
        <dbReference type="EC" id="3.6.4.13"/>
    </reaction>
</comment>
<feature type="compositionally biased region" description="Acidic residues" evidence="13">
    <location>
        <begin position="602"/>
        <end position="613"/>
    </location>
</feature>
<feature type="domain" description="Helicase ATP-binding" evidence="14">
    <location>
        <begin position="43"/>
        <end position="237"/>
    </location>
</feature>
<evidence type="ECO:0000256" key="6">
    <source>
        <dbReference type="ARBA" id="ARBA00022806"/>
    </source>
</evidence>
<dbReference type="GO" id="GO:0003723">
    <property type="term" value="F:RNA binding"/>
    <property type="evidence" value="ECO:0007669"/>
    <property type="project" value="UniProtKB-UniRule"/>
</dbReference>
<dbReference type="GO" id="GO:0005524">
    <property type="term" value="F:ATP binding"/>
    <property type="evidence" value="ECO:0007669"/>
    <property type="project" value="UniProtKB-UniRule"/>
</dbReference>
<comment type="function">
    <text evidence="12">RNA helicase.</text>
</comment>
<keyword evidence="4 11" id="KW-0547">Nucleotide-binding</keyword>
<keyword evidence="8 12" id="KW-0694">RNA-binding</keyword>
<evidence type="ECO:0000259" key="14">
    <source>
        <dbReference type="PROSITE" id="PS51192"/>
    </source>
</evidence>
<dbReference type="GO" id="GO:0003724">
    <property type="term" value="F:RNA helicase activity"/>
    <property type="evidence" value="ECO:0007669"/>
    <property type="project" value="UniProtKB-EC"/>
</dbReference>
<feature type="compositionally biased region" description="Basic residues" evidence="13">
    <location>
        <begin position="574"/>
        <end position="589"/>
    </location>
</feature>
<comment type="subcellular location">
    <subcellularLocation>
        <location evidence="1">Nucleus</location>
        <location evidence="1">Nucleolus</location>
    </subcellularLocation>
</comment>
<dbReference type="SUPFAM" id="SSF52540">
    <property type="entry name" value="P-loop containing nucleoside triphosphate hydrolases"/>
    <property type="match status" value="2"/>
</dbReference>
<keyword evidence="2" id="KW-0690">Ribosome biogenesis</keyword>
<dbReference type="OrthoDB" id="7396459at2759"/>
<dbReference type="PROSITE" id="PS00039">
    <property type="entry name" value="DEAD_ATP_HELICASE"/>
    <property type="match status" value="1"/>
</dbReference>
<dbReference type="InterPro" id="IPR000629">
    <property type="entry name" value="RNA-helicase_DEAD-box_CS"/>
</dbReference>
<evidence type="ECO:0000256" key="9">
    <source>
        <dbReference type="ARBA" id="ARBA00023054"/>
    </source>
</evidence>
<dbReference type="SMART" id="SM00487">
    <property type="entry name" value="DEXDc"/>
    <property type="match status" value="1"/>
</dbReference>
<keyword evidence="3" id="KW-0698">rRNA processing</keyword>
<keyword evidence="7 11" id="KW-0067">ATP-binding</keyword>
<evidence type="ECO:0000256" key="3">
    <source>
        <dbReference type="ARBA" id="ARBA00022552"/>
    </source>
</evidence>
<keyword evidence="5 11" id="KW-0378">Hydrolase</keyword>
<dbReference type="Pfam" id="PF00270">
    <property type="entry name" value="DEAD"/>
    <property type="match status" value="1"/>
</dbReference>
<dbReference type="AlphaFoldDB" id="A0A9W8AN43"/>
<feature type="region of interest" description="Disordered" evidence="13">
    <location>
        <begin position="541"/>
        <end position="614"/>
    </location>
</feature>
<dbReference type="PANTHER" id="PTHR24031">
    <property type="entry name" value="RNA HELICASE"/>
    <property type="match status" value="1"/>
</dbReference>
<name>A0A9W8AN43_9FUNG</name>
<dbReference type="InterPro" id="IPR011545">
    <property type="entry name" value="DEAD/DEAH_box_helicase_dom"/>
</dbReference>
<dbReference type="InterPro" id="IPR014001">
    <property type="entry name" value="Helicase_ATP-bd"/>
</dbReference>
<evidence type="ECO:0000256" key="2">
    <source>
        <dbReference type="ARBA" id="ARBA00022517"/>
    </source>
</evidence>
<dbReference type="InterPro" id="IPR027417">
    <property type="entry name" value="P-loop_NTPase"/>
</dbReference>
<evidence type="ECO:0000256" key="12">
    <source>
        <dbReference type="RuleBase" id="RU365068"/>
    </source>
</evidence>
<feature type="compositionally biased region" description="Basic and acidic residues" evidence="13">
    <location>
        <begin position="560"/>
        <end position="573"/>
    </location>
</feature>
<dbReference type="Pfam" id="PF13959">
    <property type="entry name" value="CTE_SPB4"/>
    <property type="match status" value="1"/>
</dbReference>
<dbReference type="InterPro" id="IPR056330">
    <property type="entry name" value="CTT_SPB4"/>
</dbReference>
<evidence type="ECO:0000256" key="1">
    <source>
        <dbReference type="ARBA" id="ARBA00004604"/>
    </source>
</evidence>
<dbReference type="EC" id="3.6.4.13" evidence="12"/>
<dbReference type="PROSITE" id="PS51192">
    <property type="entry name" value="HELICASE_ATP_BIND_1"/>
    <property type="match status" value="1"/>
</dbReference>
<protein>
    <recommendedName>
        <fullName evidence="12">ATP-dependent RNA helicase</fullName>
        <ecNumber evidence="12">3.6.4.13</ecNumber>
    </recommendedName>
</protein>
<accession>A0A9W8AN43</accession>
<dbReference type="Pfam" id="PF00271">
    <property type="entry name" value="Helicase_C"/>
    <property type="match status" value="1"/>
</dbReference>
<keyword evidence="6 11" id="KW-0347">Helicase</keyword>
<dbReference type="GO" id="GO:0006364">
    <property type="term" value="P:rRNA processing"/>
    <property type="evidence" value="ECO:0007669"/>
    <property type="project" value="UniProtKB-KW"/>
</dbReference>
<evidence type="ECO:0000256" key="13">
    <source>
        <dbReference type="SAM" id="MobiDB-lite"/>
    </source>
</evidence>
<evidence type="ECO:0000256" key="10">
    <source>
        <dbReference type="ARBA" id="ARBA00038002"/>
    </source>
</evidence>
<dbReference type="EMBL" id="JANBPY010001105">
    <property type="protein sequence ID" value="KAJ1961599.1"/>
    <property type="molecule type" value="Genomic_DNA"/>
</dbReference>
<dbReference type="Proteomes" id="UP001150925">
    <property type="component" value="Unassembled WGS sequence"/>
</dbReference>
<dbReference type="Gene3D" id="3.40.50.300">
    <property type="entry name" value="P-loop containing nucleotide triphosphate hydrolases"/>
    <property type="match status" value="2"/>
</dbReference>
<keyword evidence="9" id="KW-0175">Coiled coil</keyword>
<comment type="similarity">
    <text evidence="10">Belongs to the DEAD box helicase family. DDX55/SPB4 subfamily.</text>
</comment>
<evidence type="ECO:0000313" key="17">
    <source>
        <dbReference type="Proteomes" id="UP001150925"/>
    </source>
</evidence>
<reference evidence="16" key="1">
    <citation type="submission" date="2022-07" db="EMBL/GenBank/DDBJ databases">
        <title>Phylogenomic reconstructions and comparative analyses of Kickxellomycotina fungi.</title>
        <authorList>
            <person name="Reynolds N.K."/>
            <person name="Stajich J.E."/>
            <person name="Barry K."/>
            <person name="Grigoriev I.V."/>
            <person name="Crous P."/>
            <person name="Smith M.E."/>
        </authorList>
    </citation>
    <scope>NUCLEOTIDE SEQUENCE</scope>
    <source>
        <strain evidence="16">RSA 1196</strain>
    </source>
</reference>
<dbReference type="CDD" id="cd17960">
    <property type="entry name" value="DEADc_DDX55"/>
    <property type="match status" value="1"/>
</dbReference>
<sequence length="644" mass="72972">MNGAVPSLAAPWSTLDSLLDPCIHSTVAQMNFKCMTPVQAATIPNLVKGRDVVVEAVTGSGKTLAFLIPLLQILFNREYALKPQDIGAVIISPTRELAKQISDVLATFLEHQKYPEGSPRHLRQQLLIGGKVTLVEDVKRFVDTRPNILVGTPGRLEDLLIGRGNLGGAGRLGMNLKELEVLILDEADRLLDMGFTQSLTAILSTLPKQRRTGLFSATLTDALTELVRTGLRNPVRVVVKVENTHSHRQQRTPTELQIQYILCHPHQKLAQLTRLVRQFPDKKIIAYFSTCASVDYFYKVLSQLPRLEGFAVHALHGQQDNKKRTRTYRQFVNQPVESGALLVCTDVASRGLDIPDVDVVIQFDPPQDPKVFAHRCGRTARAGKRGRAFVLLNWGREETYVEFLKLRKIPLQPHPYLVDKDHQALEQPTTDDSVEPFKTAEVDPASVALLTEVKQLALKDRDIYDKGIRAFVSYVRSYTKHDATFIFRLKDLDLGKVAEGYGLLTLPKMPEIKPDRVNFVPTEFDSRELKYADPLREKQRQLKLTENNPSPPSAKPNKRKSTEAWSKAKEAREKRRNRKLERERKKMRIPKPVEPAPKPDTSEVDASEDDDWEALQKEERLVKKLRKKKISKKELERELGDDDL</sequence>
<dbReference type="InterPro" id="IPR001650">
    <property type="entry name" value="Helicase_C-like"/>
</dbReference>
<evidence type="ECO:0000256" key="4">
    <source>
        <dbReference type="ARBA" id="ARBA00022741"/>
    </source>
</evidence>
<evidence type="ECO:0000256" key="11">
    <source>
        <dbReference type="RuleBase" id="RU000492"/>
    </source>
</evidence>
<dbReference type="GO" id="GO:0016787">
    <property type="term" value="F:hydrolase activity"/>
    <property type="evidence" value="ECO:0007669"/>
    <property type="project" value="UniProtKB-KW"/>
</dbReference>
<dbReference type="SMART" id="SM01178">
    <property type="entry name" value="DUF4217"/>
    <property type="match status" value="1"/>
</dbReference>
<evidence type="ECO:0000256" key="7">
    <source>
        <dbReference type="ARBA" id="ARBA00022840"/>
    </source>
</evidence>
<evidence type="ECO:0000256" key="8">
    <source>
        <dbReference type="ARBA" id="ARBA00022884"/>
    </source>
</evidence>
<evidence type="ECO:0000313" key="16">
    <source>
        <dbReference type="EMBL" id="KAJ1961599.1"/>
    </source>
</evidence>
<dbReference type="PROSITE" id="PS51194">
    <property type="entry name" value="HELICASE_CTER"/>
    <property type="match status" value="1"/>
</dbReference>
<dbReference type="GO" id="GO:0005730">
    <property type="term" value="C:nucleolus"/>
    <property type="evidence" value="ECO:0007669"/>
    <property type="project" value="UniProtKB-SubCell"/>
</dbReference>
<evidence type="ECO:0000256" key="5">
    <source>
        <dbReference type="ARBA" id="ARBA00022801"/>
    </source>
</evidence>
<dbReference type="CDD" id="cd18787">
    <property type="entry name" value="SF2_C_DEAD"/>
    <property type="match status" value="1"/>
</dbReference>
<comment type="domain">
    <text evidence="12">The Q motif is unique to and characteristic of the DEAD box family of RNA helicases and controls ATP binding and hydrolysis.</text>
</comment>
<organism evidence="16 17">
    <name type="scientific">Dispira parvispora</name>
    <dbReference type="NCBI Taxonomy" id="1520584"/>
    <lineage>
        <taxon>Eukaryota</taxon>
        <taxon>Fungi</taxon>
        <taxon>Fungi incertae sedis</taxon>
        <taxon>Zoopagomycota</taxon>
        <taxon>Kickxellomycotina</taxon>
        <taxon>Dimargaritomycetes</taxon>
        <taxon>Dimargaritales</taxon>
        <taxon>Dimargaritaceae</taxon>
        <taxon>Dispira</taxon>
    </lineage>
</organism>
<dbReference type="Pfam" id="PF23681">
    <property type="entry name" value="CTT_SPB4"/>
    <property type="match status" value="1"/>
</dbReference>
<dbReference type="SMART" id="SM00490">
    <property type="entry name" value="HELICc"/>
    <property type="match status" value="1"/>
</dbReference>
<gene>
    <name evidence="16" type="primary">SPB4</name>
    <name evidence="16" type="ORF">IWQ62_003807</name>
</gene>
<evidence type="ECO:0000259" key="15">
    <source>
        <dbReference type="PROSITE" id="PS51194"/>
    </source>
</evidence>
<dbReference type="InterPro" id="IPR025313">
    <property type="entry name" value="SPB4-like_CTE"/>
</dbReference>
<keyword evidence="17" id="KW-1185">Reference proteome</keyword>
<feature type="domain" description="Helicase C-terminal" evidence="15">
    <location>
        <begin position="271"/>
        <end position="433"/>
    </location>
</feature>
<comment type="caution">
    <text evidence="16">The sequence shown here is derived from an EMBL/GenBank/DDBJ whole genome shotgun (WGS) entry which is preliminary data.</text>
</comment>